<proteinExistence type="predicted"/>
<dbReference type="InterPro" id="IPR011042">
    <property type="entry name" value="6-blade_b-propeller_TolB-like"/>
</dbReference>
<gene>
    <name evidence="1" type="ORF">SAMN06265219_111154</name>
</gene>
<dbReference type="EMBL" id="FXTP01000011">
    <property type="protein sequence ID" value="SMO82271.1"/>
    <property type="molecule type" value="Genomic_DNA"/>
</dbReference>
<keyword evidence="2" id="KW-1185">Reference proteome</keyword>
<sequence>MVFSPQGKYIRSIGRVGRGPGEFPTGPKFNFTNKEEIVALDLELQRLTWFSKEGEILSEYTPPVSGVVWTEKFFQAANGDNIMLKKPRRIGLDDPENYRKYVFHRYSNSFEDHIDSFGKFEELSPEANSEFVELINTRMSSGHFVKTGEGGFLYAPAMYNGKIYKFENSDNKWIIVDTFEGHIHWEEAVEPDAEGSMSMLFQYFDGTGEEQRGSGIINSYSIGLIEMSDGKVLHFSGQRMVDQDSIQTMIEVFNPDGDLIGTGPFDEINIHINLSFLRDIILLYGWTKKTGSILLIIKRIGR</sequence>
<dbReference type="OrthoDB" id="1091820at2"/>
<dbReference type="AlphaFoldDB" id="A0A521EFM2"/>
<reference evidence="1 2" key="1">
    <citation type="submission" date="2017-05" db="EMBL/GenBank/DDBJ databases">
        <authorList>
            <person name="Varghese N."/>
            <person name="Submissions S."/>
        </authorList>
    </citation>
    <scope>NUCLEOTIDE SEQUENCE [LARGE SCALE GENOMIC DNA]</scope>
    <source>
        <strain evidence="1 2">DSM 21985</strain>
    </source>
</reference>
<protein>
    <submittedName>
        <fullName evidence="1">6-bladed beta-propeller protein</fullName>
    </submittedName>
</protein>
<accession>A0A521EFM2</accession>
<evidence type="ECO:0000313" key="1">
    <source>
        <dbReference type="EMBL" id="SMO82271.1"/>
    </source>
</evidence>
<name>A0A521EFM2_9BACT</name>
<organism evidence="1 2">
    <name type="scientific">Gracilimonas mengyeensis</name>
    <dbReference type="NCBI Taxonomy" id="1302730"/>
    <lineage>
        <taxon>Bacteria</taxon>
        <taxon>Pseudomonadati</taxon>
        <taxon>Balneolota</taxon>
        <taxon>Balneolia</taxon>
        <taxon>Balneolales</taxon>
        <taxon>Balneolaceae</taxon>
        <taxon>Gracilimonas</taxon>
    </lineage>
</organism>
<dbReference type="Gene3D" id="2.120.10.30">
    <property type="entry name" value="TolB, C-terminal domain"/>
    <property type="match status" value="1"/>
</dbReference>
<dbReference type="Proteomes" id="UP000317557">
    <property type="component" value="Unassembled WGS sequence"/>
</dbReference>
<evidence type="ECO:0000313" key="2">
    <source>
        <dbReference type="Proteomes" id="UP000317557"/>
    </source>
</evidence>
<dbReference type="Pfam" id="PF17170">
    <property type="entry name" value="DUF5128"/>
    <property type="match status" value="1"/>
</dbReference>